<dbReference type="Gene3D" id="3.90.1750.10">
    <property type="entry name" value="Hect, E3 ligase catalytic domains"/>
    <property type="match status" value="1"/>
</dbReference>
<keyword evidence="10" id="KW-1185">Reference proteome</keyword>
<evidence type="ECO:0000313" key="10">
    <source>
        <dbReference type="Proteomes" id="UP000807159"/>
    </source>
</evidence>
<dbReference type="SUPFAM" id="SSF48371">
    <property type="entry name" value="ARM repeat"/>
    <property type="match status" value="1"/>
</dbReference>
<dbReference type="PANTHER" id="PTHR45670">
    <property type="entry name" value="E3 UBIQUITIN-PROTEIN LIGASE TRIP12"/>
    <property type="match status" value="1"/>
</dbReference>
<evidence type="ECO:0000256" key="6">
    <source>
        <dbReference type="PROSITE-ProRule" id="PRU00104"/>
    </source>
</evidence>
<comment type="caution">
    <text evidence="9">The sequence shown here is derived from an EMBL/GenBank/DDBJ whole genome shotgun (WGS) entry which is preliminary data.</text>
</comment>
<dbReference type="Pfam" id="PF25579">
    <property type="entry name" value="TPR_TRIP12_N"/>
    <property type="match status" value="1"/>
</dbReference>
<keyword evidence="4" id="KW-0808">Transferase</keyword>
<keyword evidence="5 6" id="KW-0833">Ubl conjugation pathway</keyword>
<accession>A0A8T2WZD6</accession>
<organism evidence="9 10">
    <name type="scientific">Populus deltoides</name>
    <name type="common">Eastern poplar</name>
    <name type="synonym">Eastern cottonwood</name>
    <dbReference type="NCBI Taxonomy" id="3696"/>
    <lineage>
        <taxon>Eukaryota</taxon>
        <taxon>Viridiplantae</taxon>
        <taxon>Streptophyta</taxon>
        <taxon>Embryophyta</taxon>
        <taxon>Tracheophyta</taxon>
        <taxon>Spermatophyta</taxon>
        <taxon>Magnoliopsida</taxon>
        <taxon>eudicotyledons</taxon>
        <taxon>Gunneridae</taxon>
        <taxon>Pentapetalae</taxon>
        <taxon>rosids</taxon>
        <taxon>fabids</taxon>
        <taxon>Malpighiales</taxon>
        <taxon>Salicaceae</taxon>
        <taxon>Saliceae</taxon>
        <taxon>Populus</taxon>
    </lineage>
</organism>
<dbReference type="Gene3D" id="3.30.2410.10">
    <property type="entry name" value="Hect, E3 ligase catalytic domain"/>
    <property type="match status" value="1"/>
</dbReference>
<feature type="active site" description="Glycyl thioester intermediate" evidence="6">
    <location>
        <position position="1544"/>
    </location>
</feature>
<feature type="domain" description="HECT" evidence="8">
    <location>
        <begin position="1180"/>
        <end position="1577"/>
    </location>
</feature>
<evidence type="ECO:0000256" key="1">
    <source>
        <dbReference type="ARBA" id="ARBA00000885"/>
    </source>
</evidence>
<dbReference type="GO" id="GO:0043161">
    <property type="term" value="P:proteasome-mediated ubiquitin-dependent protein catabolic process"/>
    <property type="evidence" value="ECO:0007669"/>
    <property type="project" value="TreeGrafter"/>
</dbReference>
<evidence type="ECO:0000256" key="3">
    <source>
        <dbReference type="ARBA" id="ARBA00012485"/>
    </source>
</evidence>
<dbReference type="GO" id="GO:0061630">
    <property type="term" value="F:ubiquitin protein ligase activity"/>
    <property type="evidence" value="ECO:0007669"/>
    <property type="project" value="UniProtKB-EC"/>
</dbReference>
<evidence type="ECO:0000256" key="7">
    <source>
        <dbReference type="SAM" id="MobiDB-lite"/>
    </source>
</evidence>
<evidence type="ECO:0000256" key="5">
    <source>
        <dbReference type="ARBA" id="ARBA00022786"/>
    </source>
</evidence>
<name>A0A8T2WZD6_POPDE</name>
<comment type="catalytic activity">
    <reaction evidence="1">
        <text>S-ubiquitinyl-[E2 ubiquitin-conjugating enzyme]-L-cysteine + [acceptor protein]-L-lysine = [E2 ubiquitin-conjugating enzyme]-L-cysteine + N(6)-ubiquitinyl-[acceptor protein]-L-lysine.</text>
        <dbReference type="EC" id="2.3.2.26"/>
    </reaction>
</comment>
<dbReference type="Gene3D" id="1.25.10.10">
    <property type="entry name" value="Leucine-rich Repeat Variant"/>
    <property type="match status" value="1"/>
</dbReference>
<dbReference type="GO" id="GO:0000209">
    <property type="term" value="P:protein polyubiquitination"/>
    <property type="evidence" value="ECO:0007669"/>
    <property type="project" value="TreeGrafter"/>
</dbReference>
<dbReference type="Proteomes" id="UP000807159">
    <property type="component" value="Chromosome 16"/>
</dbReference>
<proteinExistence type="inferred from homology"/>
<evidence type="ECO:0000313" key="9">
    <source>
        <dbReference type="EMBL" id="KAH8485261.1"/>
    </source>
</evidence>
<dbReference type="Pfam" id="PF00632">
    <property type="entry name" value="HECT"/>
    <property type="match status" value="1"/>
</dbReference>
<dbReference type="InterPro" id="IPR000569">
    <property type="entry name" value="HECT_dom"/>
</dbReference>
<dbReference type="PANTHER" id="PTHR45670:SF10">
    <property type="entry name" value="E3 UBIQUITIN-PROTEIN LIGASE UPL4"/>
    <property type="match status" value="1"/>
</dbReference>
<dbReference type="InterPro" id="IPR057948">
    <property type="entry name" value="TPR_TRIP12_N"/>
</dbReference>
<feature type="compositionally biased region" description="Basic and acidic residues" evidence="7">
    <location>
        <begin position="83"/>
        <end position="99"/>
    </location>
</feature>
<comment type="similarity">
    <text evidence="2">Belongs to the UPL family. K-HECT subfamily.</text>
</comment>
<feature type="region of interest" description="Disordered" evidence="7">
    <location>
        <begin position="1"/>
        <end position="99"/>
    </location>
</feature>
<dbReference type="CDD" id="cd00078">
    <property type="entry name" value="HECTc"/>
    <property type="match status" value="1"/>
</dbReference>
<feature type="compositionally biased region" description="Low complexity" evidence="7">
    <location>
        <begin position="55"/>
        <end position="64"/>
    </location>
</feature>
<dbReference type="PROSITE" id="PS50237">
    <property type="entry name" value="HECT"/>
    <property type="match status" value="1"/>
</dbReference>
<protein>
    <recommendedName>
        <fullName evidence="3">HECT-type E3 ubiquitin transferase</fullName>
        <ecNumber evidence="3">2.3.2.26</ecNumber>
    </recommendedName>
</protein>
<dbReference type="SUPFAM" id="SSF56204">
    <property type="entry name" value="Hect, E3 ligase catalytic domain"/>
    <property type="match status" value="1"/>
</dbReference>
<dbReference type="SMART" id="SM00119">
    <property type="entry name" value="HECTc"/>
    <property type="match status" value="1"/>
</dbReference>
<feature type="compositionally biased region" description="Basic and acidic residues" evidence="7">
    <location>
        <begin position="7"/>
        <end position="21"/>
    </location>
</feature>
<dbReference type="InterPro" id="IPR035983">
    <property type="entry name" value="Hect_E3_ubiquitin_ligase"/>
</dbReference>
<evidence type="ECO:0000256" key="4">
    <source>
        <dbReference type="ARBA" id="ARBA00022679"/>
    </source>
</evidence>
<feature type="compositionally biased region" description="Polar residues" evidence="7">
    <location>
        <begin position="29"/>
        <end position="44"/>
    </location>
</feature>
<sequence>MGNRGQKRAEMVDELPADKRACSSLEFRPSSSNSLIQTQINTETHNAEIHDADMDTSSSGSASSHSDEEESEMDSAHGSCDSEGPRHSSLREYQRQRSSGDHSRLKSCLFNLSERTEPSGQLAALTELCEVLSFCTEDSLSSTMADLLSPVLVRLSRHDSNPDIMLLAIRALTYLCDVFPRASVFLVRHDAIPAICQRLMAIEYLDVAEQCLQALEKITRDQPLPCLQAGAIMAVLSFIDFFSTSVQRVALSTVVNICKKLPSENFSPFMEAVPILCNLLQYEDRQLVENVAICLIKIAERVSQSSEMLDELCKHGLINQATHLVQLNSRTTLSQPVYNGLIGLLVKLSSGSIVAFRTLYELNISSILKDLFATYDLSHGMSSPHVIDGQGNQVHEVLKLLNELLPTVARNQDAQQLVLDKEAFLANHPDLLHKFGLDIIPSLIQVVNSGANLYVCYGCLYVINKLVYLSKSDMLLELLKNTNFSRWSSFLAGVLTRKDHHVLMLALQITETILQKLPDVFVNSFIKEGVFFAIDGLLVPEKWSQLIFPACNGIHLPLNLNQKSSSKVVMRCLCYAFDTGQSLSASETGTCKLEKDSVENLAKHIIISYFALESCDSEKGLTDILQKLRALSAELSDLMNMSVKIGSCTQDEEKCYSILCQIMEKLDGREPLSTFEFIESGIVKILVNYLFNGKYLREKVEPQSTFDDFYVVEKRFEVFARLLSSSDLSEESPLSALIQKLQGALSSLENFPVILSHASKYRSSFAIIPNGCCTSYPCLRVRFVRGEGETCLCNYSEDPVTVDPLSSVNTIEGFLSPKVRIKGTEQIELAAQALEPAENVQFKSPSTANPSEGESSGLMEPDSMAFDLLVMQDNEANLSQPPPELDVNLIQRNPVETLSNDTHIVSVEDIVQSPSCADDSTKSHCPTSCSNGDAMPKLVFYLEGQQLDRTLTLYQAILQQKVKADHEINSTAKLWTQVHTLTYRIAVDTRDDNTQDCPSMAQNSSILDQAVGFMQHPAFFSSMFNCELPSDLDKSSPTNDLLFLLKSLEGLNRFIFHLMSHERIHAFAEGLIDNLDNLRVAARPVAQNAFVSSKLTEKLEQQMRDSLALSMGGMPVWCNQLMNSCSFLFSFETRCKYFRLSAFGCQQIQIQPSSHNNSGVSRDRLPSAGSLSRKKFIVLRDQVLESAAQMMDRYAHVKVPIEVVYNEEVGTGLGPTLEFYTLVSKEFQKSGIGMWREDHISFPTIESLQAEYSGIVKSPFGLFPRPWSPTVDASDGVQFSEVIKKFFLLGQIVAKALQDGRVLDLPFAKVFCKLILQQELNLYDIQSFDPELGRTLLEFQALVNRKKNMGLVIVENSSSTQDACFWNTRIEDLCLDFTLPGYADYILSFDEDNEIVNMDNLEVYVSHIVDATIHTGISRQVEAFKSGFNQVFPIKHLMIFTEEELERLLCGECDFWAFNELLDHIKFDHGYTASSPPIVNVGALSLLEIIKEFEYEQRRSFLQFVTGAPRLPTGGLASLNPKLTIVRKHCSNCEDVDLPSVMTCANYLKLPPYSSKDKMKEKLLYAITEGQGSFHLS</sequence>
<dbReference type="InterPro" id="IPR045322">
    <property type="entry name" value="HECTD1/TRIP12-like"/>
</dbReference>
<evidence type="ECO:0000259" key="8">
    <source>
        <dbReference type="PROSITE" id="PS50237"/>
    </source>
</evidence>
<reference evidence="9" key="1">
    <citation type="journal article" date="2021" name="J. Hered.">
        <title>Genome Assembly of Salicaceae Populus deltoides (Eastern Cottonwood) I-69 Based on Nanopore Sequencing and Hi-C Technologies.</title>
        <authorList>
            <person name="Bai S."/>
            <person name="Wu H."/>
            <person name="Zhang J."/>
            <person name="Pan Z."/>
            <person name="Zhao W."/>
            <person name="Li Z."/>
            <person name="Tong C."/>
        </authorList>
    </citation>
    <scope>NUCLEOTIDE SEQUENCE</scope>
    <source>
        <tissue evidence="9">Leaf</tissue>
    </source>
</reference>
<dbReference type="InterPro" id="IPR011989">
    <property type="entry name" value="ARM-like"/>
</dbReference>
<dbReference type="EMBL" id="JACEGQ020000016">
    <property type="protein sequence ID" value="KAH8485261.1"/>
    <property type="molecule type" value="Genomic_DNA"/>
</dbReference>
<gene>
    <name evidence="9" type="ORF">H0E87_026886</name>
</gene>
<dbReference type="EC" id="2.3.2.26" evidence="3"/>
<feature type="region of interest" description="Disordered" evidence="7">
    <location>
        <begin position="838"/>
        <end position="860"/>
    </location>
</feature>
<evidence type="ECO:0000256" key="2">
    <source>
        <dbReference type="ARBA" id="ARBA00006331"/>
    </source>
</evidence>
<feature type="compositionally biased region" description="Polar residues" evidence="7">
    <location>
        <begin position="841"/>
        <end position="854"/>
    </location>
</feature>
<dbReference type="InterPro" id="IPR016024">
    <property type="entry name" value="ARM-type_fold"/>
</dbReference>